<dbReference type="OrthoDB" id="6154128at2759"/>
<keyword evidence="5" id="KW-1015">Disulfide bond</keyword>
<sequence>MHQHSPFLNRLRDGVDITKLDLLPIDASGNDGFRYPVIDFTCNENKVKKVNGKASKYVEDLTSQTAGYKINIIPEWGLKFSRVAKMYIERLLPKTLNDKSIEQYTTFINTFGTHYFNQGRFGGIFTTTLATDTSYFEKKTDKKVTVEAKSLFKKILKMDAKSSVKTKTIDTKFTNSTRNHVRYYGGKTNLLTAGEFHLGYLQCLTTLGYMEEVSLKYIN</sequence>
<evidence type="ECO:0000256" key="2">
    <source>
        <dbReference type="ARBA" id="ARBA00004613"/>
    </source>
</evidence>
<comment type="subcellular location">
    <subcellularLocation>
        <location evidence="1">Membrane</location>
    </subcellularLocation>
    <subcellularLocation>
        <location evidence="2">Secreted</location>
    </subcellularLocation>
</comment>
<dbReference type="EMBL" id="CAJPWZ010002138">
    <property type="protein sequence ID" value="CAG2231311.1"/>
    <property type="molecule type" value="Genomic_DNA"/>
</dbReference>
<dbReference type="InterPro" id="IPR020864">
    <property type="entry name" value="MACPF"/>
</dbReference>
<dbReference type="AlphaFoldDB" id="A0A8S3TCS4"/>
<keyword evidence="4" id="KW-0472">Membrane</keyword>
<dbReference type="Pfam" id="PF01823">
    <property type="entry name" value="MACPF"/>
    <property type="match status" value="1"/>
</dbReference>
<evidence type="ECO:0000256" key="4">
    <source>
        <dbReference type="ARBA" id="ARBA00023136"/>
    </source>
</evidence>
<keyword evidence="3" id="KW-0964">Secreted</keyword>
<evidence type="ECO:0000256" key="5">
    <source>
        <dbReference type="ARBA" id="ARBA00023157"/>
    </source>
</evidence>
<name>A0A8S3TCS4_MYTED</name>
<protein>
    <submittedName>
        <fullName evidence="7">PRF1</fullName>
    </submittedName>
</protein>
<proteinExistence type="predicted"/>
<dbReference type="PROSITE" id="PS00279">
    <property type="entry name" value="MACPF_1"/>
    <property type="match status" value="1"/>
</dbReference>
<accession>A0A8S3TCS4</accession>
<comment type="caution">
    <text evidence="7">The sequence shown here is derived from an EMBL/GenBank/DDBJ whole genome shotgun (WGS) entry which is preliminary data.</text>
</comment>
<evidence type="ECO:0000313" key="8">
    <source>
        <dbReference type="Proteomes" id="UP000683360"/>
    </source>
</evidence>
<evidence type="ECO:0000313" key="7">
    <source>
        <dbReference type="EMBL" id="CAG2231311.1"/>
    </source>
</evidence>
<reference evidence="7" key="1">
    <citation type="submission" date="2021-03" db="EMBL/GenBank/DDBJ databases">
        <authorList>
            <person name="Bekaert M."/>
        </authorList>
    </citation>
    <scope>NUCLEOTIDE SEQUENCE</scope>
</reference>
<organism evidence="7 8">
    <name type="scientific">Mytilus edulis</name>
    <name type="common">Blue mussel</name>
    <dbReference type="NCBI Taxonomy" id="6550"/>
    <lineage>
        <taxon>Eukaryota</taxon>
        <taxon>Metazoa</taxon>
        <taxon>Spiralia</taxon>
        <taxon>Lophotrochozoa</taxon>
        <taxon>Mollusca</taxon>
        <taxon>Bivalvia</taxon>
        <taxon>Autobranchia</taxon>
        <taxon>Pteriomorphia</taxon>
        <taxon>Mytilida</taxon>
        <taxon>Mytiloidea</taxon>
        <taxon>Mytilidae</taxon>
        <taxon>Mytilinae</taxon>
        <taxon>Mytilus</taxon>
    </lineage>
</organism>
<keyword evidence="8" id="KW-1185">Reference proteome</keyword>
<dbReference type="GO" id="GO:0005576">
    <property type="term" value="C:extracellular region"/>
    <property type="evidence" value="ECO:0007669"/>
    <property type="project" value="UniProtKB-SubCell"/>
</dbReference>
<evidence type="ECO:0000259" key="6">
    <source>
        <dbReference type="PROSITE" id="PS51412"/>
    </source>
</evidence>
<evidence type="ECO:0000256" key="3">
    <source>
        <dbReference type="ARBA" id="ARBA00022525"/>
    </source>
</evidence>
<dbReference type="GO" id="GO:0016020">
    <property type="term" value="C:membrane"/>
    <property type="evidence" value="ECO:0007669"/>
    <property type="project" value="UniProtKB-SubCell"/>
</dbReference>
<feature type="domain" description="MACPF" evidence="6">
    <location>
        <begin position="1"/>
        <end position="219"/>
    </location>
</feature>
<dbReference type="Proteomes" id="UP000683360">
    <property type="component" value="Unassembled WGS sequence"/>
</dbReference>
<dbReference type="PROSITE" id="PS51412">
    <property type="entry name" value="MACPF_2"/>
    <property type="match status" value="1"/>
</dbReference>
<evidence type="ECO:0000256" key="1">
    <source>
        <dbReference type="ARBA" id="ARBA00004370"/>
    </source>
</evidence>
<gene>
    <name evidence="7" type="ORF">MEDL_44110</name>
</gene>
<dbReference type="InterPro" id="IPR020863">
    <property type="entry name" value="MACPF_CS"/>
</dbReference>